<dbReference type="Pfam" id="PF01418">
    <property type="entry name" value="HTH_6"/>
    <property type="match status" value="1"/>
</dbReference>
<dbReference type="InterPro" id="IPR001347">
    <property type="entry name" value="SIS_dom"/>
</dbReference>
<dbReference type="SUPFAM" id="SSF46689">
    <property type="entry name" value="Homeodomain-like"/>
    <property type="match status" value="1"/>
</dbReference>
<dbReference type="InterPro" id="IPR036388">
    <property type="entry name" value="WH-like_DNA-bd_sf"/>
</dbReference>
<dbReference type="SUPFAM" id="SSF53697">
    <property type="entry name" value="SIS domain"/>
    <property type="match status" value="1"/>
</dbReference>
<evidence type="ECO:0000259" key="5">
    <source>
        <dbReference type="PROSITE" id="PS51464"/>
    </source>
</evidence>
<evidence type="ECO:0000256" key="2">
    <source>
        <dbReference type="ARBA" id="ARBA00023125"/>
    </source>
</evidence>
<evidence type="ECO:0000259" key="4">
    <source>
        <dbReference type="PROSITE" id="PS51071"/>
    </source>
</evidence>
<sequence>MNNLLAVRIRNRMGDFSKGQKLIAKYIEEHYDKVAFMTASKLGATVGVSESTVVRFATEIGYTGYPELQQAMQEMIRNKLTSVQRMEVTAGRIGNNDILDSVFNQDIDIIRRTMEETPHEDFYRSVDAIIKARKIYILGARSSLALATFLSYYFNLIFENVLLVQSTSEGEIFEQMIRVDEQDVVIGISFPRYSKKAVKALNFAHNRGATVVAITDSALSPLALEADNLLLARSDIASIVDSLVAPLSLINALIVTTTLKKSEEVSQVFKRLEDIWDEYGVYEKVDDKSIEPAL</sequence>
<keyword evidence="7" id="KW-1185">Reference proteome</keyword>
<dbReference type="Proteomes" id="UP000719942">
    <property type="component" value="Unassembled WGS sequence"/>
</dbReference>
<dbReference type="CDD" id="cd05013">
    <property type="entry name" value="SIS_RpiR"/>
    <property type="match status" value="1"/>
</dbReference>
<dbReference type="Gene3D" id="1.10.10.10">
    <property type="entry name" value="Winged helix-like DNA-binding domain superfamily/Winged helix DNA-binding domain"/>
    <property type="match status" value="1"/>
</dbReference>
<name>A0ABS7DQ71_9FIRM</name>
<dbReference type="Pfam" id="PF01380">
    <property type="entry name" value="SIS"/>
    <property type="match status" value="1"/>
</dbReference>
<dbReference type="InterPro" id="IPR009057">
    <property type="entry name" value="Homeodomain-like_sf"/>
</dbReference>
<keyword evidence="3" id="KW-0804">Transcription</keyword>
<dbReference type="PANTHER" id="PTHR30514">
    <property type="entry name" value="GLUCOKINASE"/>
    <property type="match status" value="1"/>
</dbReference>
<dbReference type="InterPro" id="IPR000281">
    <property type="entry name" value="HTH_RpiR"/>
</dbReference>
<protein>
    <submittedName>
        <fullName evidence="6">MurR/RpiR family transcriptional regulator</fullName>
    </submittedName>
</protein>
<organism evidence="6 7">
    <name type="scientific">Caproiciproducens faecalis</name>
    <dbReference type="NCBI Taxonomy" id="2820301"/>
    <lineage>
        <taxon>Bacteria</taxon>
        <taxon>Bacillati</taxon>
        <taxon>Bacillota</taxon>
        <taxon>Clostridia</taxon>
        <taxon>Eubacteriales</taxon>
        <taxon>Acutalibacteraceae</taxon>
        <taxon>Caproiciproducens</taxon>
    </lineage>
</organism>
<reference evidence="6 7" key="1">
    <citation type="submission" date="2021-03" db="EMBL/GenBank/DDBJ databases">
        <title>Caproiciproducens sp. nov. isolated from feces of cow.</title>
        <authorList>
            <person name="Choi J.-Y."/>
        </authorList>
    </citation>
    <scope>NUCLEOTIDE SEQUENCE [LARGE SCALE GENOMIC DNA]</scope>
    <source>
        <strain evidence="6 7">AGMB10547</strain>
    </source>
</reference>
<evidence type="ECO:0000313" key="7">
    <source>
        <dbReference type="Proteomes" id="UP000719942"/>
    </source>
</evidence>
<evidence type="ECO:0000313" key="6">
    <source>
        <dbReference type="EMBL" id="MBW7573450.1"/>
    </source>
</evidence>
<feature type="domain" description="HTH rpiR-type" evidence="4">
    <location>
        <begin position="3"/>
        <end position="79"/>
    </location>
</feature>
<keyword evidence="2" id="KW-0238">DNA-binding</keyword>
<dbReference type="RefSeq" id="WP_219965845.1">
    <property type="nucleotide sequence ID" value="NZ_JAGFNZ010000004.1"/>
</dbReference>
<dbReference type="InterPro" id="IPR035472">
    <property type="entry name" value="RpiR-like_SIS"/>
</dbReference>
<dbReference type="EMBL" id="JAGFNZ010000004">
    <property type="protein sequence ID" value="MBW7573450.1"/>
    <property type="molecule type" value="Genomic_DNA"/>
</dbReference>
<proteinExistence type="predicted"/>
<dbReference type="PROSITE" id="PS51071">
    <property type="entry name" value="HTH_RPIR"/>
    <property type="match status" value="1"/>
</dbReference>
<dbReference type="PANTHER" id="PTHR30514:SF18">
    <property type="entry name" value="RPIR-FAMILY TRANSCRIPTIONAL REGULATOR"/>
    <property type="match status" value="1"/>
</dbReference>
<dbReference type="InterPro" id="IPR047640">
    <property type="entry name" value="RpiR-like"/>
</dbReference>
<accession>A0ABS7DQ71</accession>
<dbReference type="Gene3D" id="3.40.50.10490">
    <property type="entry name" value="Glucose-6-phosphate isomerase like protein, domain 1"/>
    <property type="match status" value="1"/>
</dbReference>
<dbReference type="PROSITE" id="PS51464">
    <property type="entry name" value="SIS"/>
    <property type="match status" value="1"/>
</dbReference>
<gene>
    <name evidence="6" type="ORF">J5W02_11580</name>
</gene>
<dbReference type="InterPro" id="IPR046348">
    <property type="entry name" value="SIS_dom_sf"/>
</dbReference>
<feature type="domain" description="SIS" evidence="5">
    <location>
        <begin position="125"/>
        <end position="264"/>
    </location>
</feature>
<evidence type="ECO:0000256" key="3">
    <source>
        <dbReference type="ARBA" id="ARBA00023163"/>
    </source>
</evidence>
<evidence type="ECO:0000256" key="1">
    <source>
        <dbReference type="ARBA" id="ARBA00023015"/>
    </source>
</evidence>
<comment type="caution">
    <text evidence="6">The sequence shown here is derived from an EMBL/GenBank/DDBJ whole genome shotgun (WGS) entry which is preliminary data.</text>
</comment>
<keyword evidence="1" id="KW-0805">Transcription regulation</keyword>